<proteinExistence type="predicted"/>
<feature type="region of interest" description="Disordered" evidence="1">
    <location>
        <begin position="1"/>
        <end position="27"/>
    </location>
</feature>
<sequence length="101" mass="11270">MADVSKLKRKTLGAPPPMEEASTNLHAPEVVPAVHVAASSEPIQRMDGRSARRTNRTLQFATRVRPDWDAELRALAQRDGLLLVEVLERALELYKNQVASR</sequence>
<organism evidence="2">
    <name type="scientific">mine drainage metagenome</name>
    <dbReference type="NCBI Taxonomy" id="410659"/>
    <lineage>
        <taxon>unclassified sequences</taxon>
        <taxon>metagenomes</taxon>
        <taxon>ecological metagenomes</taxon>
    </lineage>
</organism>
<gene>
    <name evidence="2" type="ORF">GALL_261150</name>
</gene>
<accession>A0A1J5RR64</accession>
<evidence type="ECO:0008006" key="3">
    <source>
        <dbReference type="Google" id="ProtNLM"/>
    </source>
</evidence>
<evidence type="ECO:0000256" key="1">
    <source>
        <dbReference type="SAM" id="MobiDB-lite"/>
    </source>
</evidence>
<dbReference type="EMBL" id="MLJW01000244">
    <property type="protein sequence ID" value="OIQ91979.1"/>
    <property type="molecule type" value="Genomic_DNA"/>
</dbReference>
<evidence type="ECO:0000313" key="2">
    <source>
        <dbReference type="EMBL" id="OIQ91979.1"/>
    </source>
</evidence>
<name>A0A1J5RR64_9ZZZZ</name>
<protein>
    <recommendedName>
        <fullName evidence="3">Stability/partitioning determinant</fullName>
    </recommendedName>
</protein>
<dbReference type="AlphaFoldDB" id="A0A1J5RR64"/>
<comment type="caution">
    <text evidence="2">The sequence shown here is derived from an EMBL/GenBank/DDBJ whole genome shotgun (WGS) entry which is preliminary data.</text>
</comment>
<reference evidence="2" key="1">
    <citation type="submission" date="2016-10" db="EMBL/GenBank/DDBJ databases">
        <title>Sequence of Gallionella enrichment culture.</title>
        <authorList>
            <person name="Poehlein A."/>
            <person name="Muehling M."/>
            <person name="Daniel R."/>
        </authorList>
    </citation>
    <scope>NUCLEOTIDE SEQUENCE</scope>
</reference>